<dbReference type="Proteomes" id="UP001597548">
    <property type="component" value="Unassembled WGS sequence"/>
</dbReference>
<reference evidence="3" key="1">
    <citation type="journal article" date="2019" name="Int. J. Syst. Evol. Microbiol.">
        <title>The Global Catalogue of Microorganisms (GCM) 10K type strain sequencing project: providing services to taxonomists for standard genome sequencing and annotation.</title>
        <authorList>
            <consortium name="The Broad Institute Genomics Platform"/>
            <consortium name="The Broad Institute Genome Sequencing Center for Infectious Disease"/>
            <person name="Wu L."/>
            <person name="Ma J."/>
        </authorList>
    </citation>
    <scope>NUCLEOTIDE SEQUENCE [LARGE SCALE GENOMIC DNA]</scope>
    <source>
        <strain evidence="3">KCTC 32514</strain>
    </source>
</reference>
<dbReference type="InterPro" id="IPR038726">
    <property type="entry name" value="PDDEXK_AddAB-type"/>
</dbReference>
<comment type="caution">
    <text evidence="2">The sequence shown here is derived from an EMBL/GenBank/DDBJ whole genome shotgun (WGS) entry which is preliminary data.</text>
</comment>
<evidence type="ECO:0000313" key="2">
    <source>
        <dbReference type="EMBL" id="MFD2915248.1"/>
    </source>
</evidence>
<dbReference type="Gene3D" id="3.90.320.10">
    <property type="match status" value="1"/>
</dbReference>
<dbReference type="InterPro" id="IPR011604">
    <property type="entry name" value="PDDEXK-like_dom_sf"/>
</dbReference>
<proteinExistence type="predicted"/>
<accession>A0ABW5ZUC4</accession>
<sequence length="920" mass="107019">MRTFIDDVITDLIKKDYDISQLTFVLPSKRAGTFLKHAISTHVNKTIFSPSIVSIEEFIETLSDFQYATNAELLFEFYDVYIKNTPKEHIEPFDKFSKWAQILLQDFNELDRYLIQPNKIFDYLTAIKEIENQHWSLDEEPTQYIKNYLQFWNRLKTYYSHFQKQLATKKKGYQGLIYKEAVNNIEQYIALNSTKTHVFVGFNALNKAEDLIIQQLLEQELALIYWDIDRTFIDNPIHDAGLFTRAHKKNWTYFNTHEFDWVKKHYSEEKNIEIIGAPKNISQIKYVGELLEQVLNKKQNLQNTAVILGDETLLIPLLNSIPKSIKAINITMGLPLKSIPLASLFESLFNIHKSISLNLYYKDIINLLSNPFVMPLFDNETSNSAEQLINHIQVNNKVYLTLENIKEVISDHSDLIDILFDNWEDQPEKALKNCSSLIYKIKTSLEKNKSNNLLPLEYLFRFNQVFNTLDTLNKSFSHINSIATLFSLYRELIKSETLDFKGEPLKGLQIMGMLESRVLDFETVIITSVNEGILPAGKSNNSFIPFDVKIENKLPTYKEKDAVYTYHFYRLLQRAKNAYILYNTEPDVLNGGEKSRFITQLEIENKHQIKHHIVSAQVPSLEKNLIKIKKTSKVIDKLNKVANRGFSPSSLTNYMRNPVDFYYEKILGIKRYEEVEESVAFNTLGTVIHNTLEDFYKPLVGQILDVNHIKEMRSKIIETVAFHFKEEFKEGDITNGKNLIIFEISKQYISNFLDLEMNDIKKGNSIKILAIETENRVPMYLESLSKTVNLTGKVDRVDEYNGVIRIIDYKTGKVDSGKVNIVDWEDITTDYNKYSKSFQILMYAYMMHKDNKINLPVEAGIISFKNLSSGLLKFATKPSSNSRTKDYTITSETLDAFEIELKKLILEIFNEDLYFEEKEI</sequence>
<dbReference type="RefSeq" id="WP_194508725.1">
    <property type="nucleotide sequence ID" value="NZ_JADILU010000005.1"/>
</dbReference>
<evidence type="ECO:0000313" key="3">
    <source>
        <dbReference type="Proteomes" id="UP001597548"/>
    </source>
</evidence>
<organism evidence="2 3">
    <name type="scientific">Psychroserpens luteus</name>
    <dbReference type="NCBI Taxonomy" id="1434066"/>
    <lineage>
        <taxon>Bacteria</taxon>
        <taxon>Pseudomonadati</taxon>
        <taxon>Bacteroidota</taxon>
        <taxon>Flavobacteriia</taxon>
        <taxon>Flavobacteriales</taxon>
        <taxon>Flavobacteriaceae</taxon>
        <taxon>Psychroserpens</taxon>
    </lineage>
</organism>
<protein>
    <submittedName>
        <fullName evidence="2">PD-(D/E)XK nuclease family protein</fullName>
    </submittedName>
</protein>
<keyword evidence="3" id="KW-1185">Reference proteome</keyword>
<dbReference type="EMBL" id="JBHUOS010000002">
    <property type="protein sequence ID" value="MFD2915248.1"/>
    <property type="molecule type" value="Genomic_DNA"/>
</dbReference>
<feature type="domain" description="PD-(D/E)XK endonuclease-like" evidence="1">
    <location>
        <begin position="646"/>
        <end position="915"/>
    </location>
</feature>
<gene>
    <name evidence="2" type="ORF">ACFS29_06325</name>
</gene>
<dbReference type="SUPFAM" id="SSF52980">
    <property type="entry name" value="Restriction endonuclease-like"/>
    <property type="match status" value="1"/>
</dbReference>
<dbReference type="Pfam" id="PF12705">
    <property type="entry name" value="PDDEXK_1"/>
    <property type="match status" value="1"/>
</dbReference>
<name>A0ABW5ZUC4_9FLAO</name>
<evidence type="ECO:0000259" key="1">
    <source>
        <dbReference type="Pfam" id="PF12705"/>
    </source>
</evidence>
<dbReference type="SUPFAM" id="SSF52540">
    <property type="entry name" value="P-loop containing nucleoside triphosphate hydrolases"/>
    <property type="match status" value="1"/>
</dbReference>
<dbReference type="InterPro" id="IPR011335">
    <property type="entry name" value="Restrct_endonuc-II-like"/>
</dbReference>
<dbReference type="InterPro" id="IPR027417">
    <property type="entry name" value="P-loop_NTPase"/>
</dbReference>